<evidence type="ECO:0000313" key="3">
    <source>
        <dbReference type="Proteomes" id="UP000052023"/>
    </source>
</evidence>
<organism evidence="2 3">
    <name type="scientific">Bradyrhizobium retamae</name>
    <dbReference type="NCBI Taxonomy" id="1300035"/>
    <lineage>
        <taxon>Bacteria</taxon>
        <taxon>Pseudomonadati</taxon>
        <taxon>Pseudomonadota</taxon>
        <taxon>Alphaproteobacteria</taxon>
        <taxon>Hyphomicrobiales</taxon>
        <taxon>Nitrobacteraceae</taxon>
        <taxon>Bradyrhizobium</taxon>
    </lineage>
</organism>
<gene>
    <name evidence="2" type="ORF">CQ13_35865</name>
</gene>
<keyword evidence="3" id="KW-1185">Reference proteome</keyword>
<name>A0A0R3MBX6_9BRAD</name>
<evidence type="ECO:0000313" key="2">
    <source>
        <dbReference type="EMBL" id="KRR17720.1"/>
    </source>
</evidence>
<feature type="domain" description="DUF6894" evidence="1">
    <location>
        <begin position="3"/>
        <end position="48"/>
    </location>
</feature>
<dbReference type="EMBL" id="LLYA01000206">
    <property type="protein sequence ID" value="KRR17720.1"/>
    <property type="molecule type" value="Genomic_DNA"/>
</dbReference>
<dbReference type="InterPro" id="IPR054189">
    <property type="entry name" value="DUF6894"/>
</dbReference>
<proteinExistence type="predicted"/>
<sequence length="67" mass="7500">MGRYYFDLQGAQKINDPGGFAFEDDLEAFQAAQRLAAELAATRPNLRGNTCVVLTRKDTEDTYWIGV</sequence>
<dbReference type="RefSeq" id="WP_057847528.1">
    <property type="nucleotide sequence ID" value="NZ_LLYA01000206.1"/>
</dbReference>
<protein>
    <recommendedName>
        <fullName evidence="1">DUF6894 domain-containing protein</fullName>
    </recommendedName>
</protein>
<dbReference type="Pfam" id="PF21834">
    <property type="entry name" value="DUF6894"/>
    <property type="match status" value="1"/>
</dbReference>
<dbReference type="AlphaFoldDB" id="A0A0R3MBX6"/>
<evidence type="ECO:0000259" key="1">
    <source>
        <dbReference type="Pfam" id="PF21834"/>
    </source>
</evidence>
<accession>A0A0R3MBX6</accession>
<reference evidence="2 3" key="1">
    <citation type="submission" date="2014-03" db="EMBL/GenBank/DDBJ databases">
        <title>Bradyrhizobium valentinum sp. nov., isolated from effective nodules of Lupinus mariae-josephae, a lupine endemic of basic-lime soils in Eastern Spain.</title>
        <authorList>
            <person name="Duran D."/>
            <person name="Rey L."/>
            <person name="Navarro A."/>
            <person name="Busquets A."/>
            <person name="Imperial J."/>
            <person name="Ruiz-Argueso T."/>
        </authorList>
    </citation>
    <scope>NUCLEOTIDE SEQUENCE [LARGE SCALE GENOMIC DNA]</scope>
    <source>
        <strain evidence="2 3">Ro19</strain>
    </source>
</reference>
<comment type="caution">
    <text evidence="2">The sequence shown here is derived from an EMBL/GenBank/DDBJ whole genome shotgun (WGS) entry which is preliminary data.</text>
</comment>
<dbReference type="Proteomes" id="UP000052023">
    <property type="component" value="Unassembled WGS sequence"/>
</dbReference>